<comment type="function">
    <text evidence="3">May be involved in protein sorting and cell wall formation.</text>
</comment>
<evidence type="ECO:0000313" key="10">
    <source>
        <dbReference type="Proteomes" id="UP001175000"/>
    </source>
</evidence>
<dbReference type="Gene3D" id="2.130.10.10">
    <property type="entry name" value="YVTN repeat-like/Quinoprotein amine dehydrogenase"/>
    <property type="match status" value="1"/>
</dbReference>
<evidence type="ECO:0000313" key="9">
    <source>
        <dbReference type="EMBL" id="KAK0633216.1"/>
    </source>
</evidence>
<feature type="domain" description="BEACH-type PH" evidence="8">
    <location>
        <begin position="1829"/>
        <end position="1962"/>
    </location>
</feature>
<dbReference type="SUPFAM" id="SSF50729">
    <property type="entry name" value="PH domain-like"/>
    <property type="match status" value="1"/>
</dbReference>
<dbReference type="SUPFAM" id="SSF81837">
    <property type="entry name" value="BEACH domain"/>
    <property type="match status" value="1"/>
</dbReference>
<feature type="compositionally biased region" description="Polar residues" evidence="6">
    <location>
        <begin position="208"/>
        <end position="222"/>
    </location>
</feature>
<dbReference type="Pfam" id="PF02138">
    <property type="entry name" value="Beach"/>
    <property type="match status" value="1"/>
</dbReference>
<evidence type="ECO:0000259" key="8">
    <source>
        <dbReference type="PROSITE" id="PS51783"/>
    </source>
</evidence>
<dbReference type="Gene3D" id="2.60.120.200">
    <property type="match status" value="1"/>
</dbReference>
<dbReference type="Gene3D" id="1.10.1540.10">
    <property type="entry name" value="BEACH domain"/>
    <property type="match status" value="1"/>
</dbReference>
<organism evidence="9 10">
    <name type="scientific">Immersiella caudata</name>
    <dbReference type="NCBI Taxonomy" id="314043"/>
    <lineage>
        <taxon>Eukaryota</taxon>
        <taxon>Fungi</taxon>
        <taxon>Dikarya</taxon>
        <taxon>Ascomycota</taxon>
        <taxon>Pezizomycotina</taxon>
        <taxon>Sordariomycetes</taxon>
        <taxon>Sordariomycetidae</taxon>
        <taxon>Sordariales</taxon>
        <taxon>Lasiosphaeriaceae</taxon>
        <taxon>Immersiella</taxon>
    </lineage>
</organism>
<dbReference type="FunFam" id="1.10.1540.10:FF:000001">
    <property type="entry name" value="neurobeachin isoform X1"/>
    <property type="match status" value="1"/>
</dbReference>
<feature type="domain" description="BEACH" evidence="7">
    <location>
        <begin position="2001"/>
        <end position="2293"/>
    </location>
</feature>
<feature type="region of interest" description="Disordered" evidence="6">
    <location>
        <begin position="1140"/>
        <end position="1166"/>
    </location>
</feature>
<feature type="repeat" description="WD" evidence="5">
    <location>
        <begin position="2426"/>
        <end position="2467"/>
    </location>
</feature>
<accession>A0AA40CC03</accession>
<dbReference type="InterPro" id="IPR056252">
    <property type="entry name" value="Alfy-like_Arm-like"/>
</dbReference>
<dbReference type="InterPro" id="IPR013320">
    <property type="entry name" value="ConA-like_dom_sf"/>
</dbReference>
<protein>
    <recommendedName>
        <fullName evidence="4">Beige protein homolog 1</fullName>
    </recommendedName>
</protein>
<dbReference type="Pfam" id="PF13385">
    <property type="entry name" value="Laminin_G_3"/>
    <property type="match status" value="1"/>
</dbReference>
<evidence type="ECO:0000256" key="1">
    <source>
        <dbReference type="ARBA" id="ARBA00022574"/>
    </source>
</evidence>
<sequence length="2618" mass="294803">MLAFRPRRYRSSTSASAHQASKASEVLQALLDRLAATTAAARPGEYPNIDELLEQTRQLHQHVAAGQPPSIPQDDFRRLNGFQCLLDLLRSFSGFYNPQKRTEAERSGLFDLMHIVLAVVSATFRGHPGNRRYFQDRVEGGGWEALEQIIASIGLGGSDSDLWTNCQLFGKLLSFSLDDQRLDELCRSVASAMSKTTQPEEVAEGQEQPPTETEGSRRSTFSLEDTEAKMGQIVGPTTVFQNPEIIRTIVGFWESIPRSHGDPPNPASLIVLTTLVAVSSASFYNLTCLHGTGVLSRFLRLLFSPELNLTEAERERVLPLSKSLMYLGIDQLSDAQFLLSCEDPAASEFCLSMAEKYNGPPFIQFDLSLHGHASVELPSLGRTFPPQSSPGYTFSAWIRIDRFDPKSHTTLFGVFDSTQACFLLAYIEKDTRNFILQTSVTSSRPSVRFKSVAFQEKQWYHVAIVHRRPKTMVASKASLYVNGEFAEQIRASYPNPPPISNGSTESFASFTSSSNKTNPVQAFLGTPRDLSTHLGPGLVFSKWSLASAHLLEEVLSDDLLAVHYRLGPRYQGNFQDCLGGFQTYEASAALGLRNEVFHPGKDENSDILKAIRDKASTIVPEHKVLMSTLPRTVFRTDGKFMESLLFRSLSKNSANSLFHSTTKNGTAIAINAALPCINDALARPHGVAVLTGDPVLVTPFYFDDNLWRLGGYTPVTLKLVERASSSEELVRAVELMLLCINTSWRNSEAMERDNGYAILSMLLRAKLGYSMAASDNPSWRLMLTSDERDKLSFQLLSLVLSFVGYNHADPIESFIVNPLAYRILLIDPDTWRKSAPLTQELYYRQFMTFAVKSKHHQFNSRRLLRMRIIKRLLDALKAETLSEDIFTHFMASFESLVKCNYNTEVHRSLALFVTYAFHTPTGSLSRTPKPGSATSRSATPVPGILKRPTLDVVAPATNGSKLLTKKQLGIKILEMYTRLLCSKSNIVDIRKFAKTVTNKVIYGELRSKTMKFVLTTRQWLLYLLAEDDPETVVYGCKILARLLVTQPSSYTAKFSTKTGGFWIMAHRLKQWWDIPTLWTILFSILFGYDVANIDFEKSFDFFSLIEIFGDSKVVYPDVLLVITSMLQHGLRDILKYQDDPDSPAADPNKTQSGNLEAVQTRPRARSMELGKALEPRRAHLPEKERVNTHAVVLQAVVRFLADMHSRSASFRDFALSSDYVRLLLAALYPIIVSADPVAPDAELNSKDSALTFEGGDVIIRPVPGSASKAIPIVRSGNANTTDPLLPSPGLGRGTPLRRPSSFIMVASQENTAAPTPARLNHVMSPKKRVTTQQVSNVVLEGVLELITNVFADQILVRKEFPGFGLFLKVPPGFQEHQAYFETYVLRNTITHLGSTIQLDQKSLLEPKVLQNMARLNVHMVEAIFEGWFINGADTMLDFTGMLLEYLQRPEVASTKSVRLCSTAVAMIRTSFLKLVLLKLSDMDDPQTQDSEASATMEKLLYWQTVLLGCLSTEDDYMKLLWYQLYNKLVDPRDNIRLISSMLWRIMLVQKPEECSALFRQTMSPDQQPLARGFKKLTELDDTAFIDWVDQHRPSLDVLFFGGMSKTWEDYVGAENQRTTDTAKSRLKNRKEKLRQWHTEGLERENILLRHEMANGAWMKSIYFTEHFKHQRLLQDQQDDNAFLASTFSKMERDLRRPGAVFGETQTIKWKLDRTEGRNRMRLRLLPDYSTQQRPEYQPKRKMGDNVSASALRLNTSVSASSTIGITPMTARPPVEQGDGISVDPEMSSEQVNQQGVGPEDDFELVEDPNDPEGDDAFEDKNRKVMRRLQQGDTVQTVFNISRIVGLDASEGILIIGKEALYMMDSLFQSSDGEIIDVWQAPPEERDPFSIIITGAKPGDRPQSQNRVDQESRSWRWHDVLSISKRRFLFRDVAIEIFFTDGRSYLLTAKDSALRDDIFARLSAKCPHTNGPHLLPNPEDAWRLEAIKFSEEAPQTLGAKFGSIFNSSAWNPMMRRWQKGEMSNFHYLMLVNTMAGRTFNDLTQYPVFPWVLADYTSDELDLDNPATFRDLSKPMGAQTPSRTSDYAGRYRTLVEIGEQPFHYGTHYSSAMIVCSYLIRLPPFVQSFILLQGGTFDHPDRLFFSIGGAWSSASKENGSDVRELIPEFFYLPEFLTNVNGYNFGVRQGGGGKVDNVILPPWAKGDPKIFIQKHREALESPYVSQNLHKWIDLIFGHKQRGEAAVENLNLFHPLSYRGAKDLDNITDPQELAITTGIIHNFGQTPHQIFTRPHPSRENDRCLVKRLDTSINALTKLPHPLLDSHERVASLIYVPKLDRLLCASSFRLNLPPQYDKFLEWGYADNSVRFFFSDNRKPAGLFENLHIGQLSTLTFADSKTLITAGEDCVVSVYTVHTGPGKPVDLHPRTSLFGHKTPVTSIAVSKAFSTFVTVSQDGISLLWDLNRLEFIRKLPLARPVECASINDVTGEIMLCSGPNVLLYTLNGDLILDQNVCGAEGHDDFIHSCAFYTGFSNEWLENCLIFTGHKRGRANVWRKTVGRNGKWILEFQRRLDHANPKSETGANVEAAITCISPMPQLVYTGDDDGRVYEWNLVQRLMQRDR</sequence>
<dbReference type="InterPro" id="IPR001680">
    <property type="entry name" value="WD40_rpt"/>
</dbReference>
<dbReference type="SMART" id="SM01026">
    <property type="entry name" value="Beach"/>
    <property type="match status" value="1"/>
</dbReference>
<dbReference type="SUPFAM" id="SSF49899">
    <property type="entry name" value="Concanavalin A-like lectins/glucanases"/>
    <property type="match status" value="1"/>
</dbReference>
<reference evidence="9" key="1">
    <citation type="submission" date="2023-06" db="EMBL/GenBank/DDBJ databases">
        <title>Genome-scale phylogeny and comparative genomics of the fungal order Sordariales.</title>
        <authorList>
            <consortium name="Lawrence Berkeley National Laboratory"/>
            <person name="Hensen N."/>
            <person name="Bonometti L."/>
            <person name="Westerberg I."/>
            <person name="Brannstrom I.O."/>
            <person name="Guillou S."/>
            <person name="Cros-Aarteil S."/>
            <person name="Calhoun S."/>
            <person name="Haridas S."/>
            <person name="Kuo A."/>
            <person name="Mondo S."/>
            <person name="Pangilinan J."/>
            <person name="Riley R."/>
            <person name="Labutti K."/>
            <person name="Andreopoulos B."/>
            <person name="Lipzen A."/>
            <person name="Chen C."/>
            <person name="Yanf M."/>
            <person name="Daum C."/>
            <person name="Ng V."/>
            <person name="Clum A."/>
            <person name="Steindorff A."/>
            <person name="Ohm R."/>
            <person name="Martin F."/>
            <person name="Silar P."/>
            <person name="Natvig D."/>
            <person name="Lalanne C."/>
            <person name="Gautier V."/>
            <person name="Ament-Velasquez S.L."/>
            <person name="Kruys A."/>
            <person name="Hutchinson M.I."/>
            <person name="Powell A.J."/>
            <person name="Barry K."/>
            <person name="Miller A.N."/>
            <person name="Grigoriev I.V."/>
            <person name="Debuchy R."/>
            <person name="Gladieux P."/>
            <person name="Thoren M.H."/>
            <person name="Johannesson H."/>
        </authorList>
    </citation>
    <scope>NUCLEOTIDE SEQUENCE</scope>
    <source>
        <strain evidence="9">CBS 606.72</strain>
    </source>
</reference>
<feature type="compositionally biased region" description="Acidic residues" evidence="6">
    <location>
        <begin position="1798"/>
        <end position="1817"/>
    </location>
</feature>
<dbReference type="PANTHER" id="PTHR46108:SF4">
    <property type="entry name" value="BLUE CHEESE"/>
    <property type="match status" value="1"/>
</dbReference>
<dbReference type="CDD" id="cd06071">
    <property type="entry name" value="Beach"/>
    <property type="match status" value="1"/>
</dbReference>
<proteinExistence type="predicted"/>
<dbReference type="Pfam" id="PF00400">
    <property type="entry name" value="WD40"/>
    <property type="match status" value="1"/>
</dbReference>
<dbReference type="PROSITE" id="PS50294">
    <property type="entry name" value="WD_REPEATS_REGION"/>
    <property type="match status" value="1"/>
</dbReference>
<keyword evidence="2" id="KW-0677">Repeat</keyword>
<evidence type="ECO:0000256" key="3">
    <source>
        <dbReference type="ARBA" id="ARBA00054699"/>
    </source>
</evidence>
<evidence type="ECO:0000259" key="7">
    <source>
        <dbReference type="PROSITE" id="PS50197"/>
    </source>
</evidence>
<dbReference type="PROSITE" id="PS50082">
    <property type="entry name" value="WD_REPEATS_2"/>
    <property type="match status" value="1"/>
</dbReference>
<dbReference type="InterPro" id="IPR036322">
    <property type="entry name" value="WD40_repeat_dom_sf"/>
</dbReference>
<feature type="region of interest" description="Disordered" evidence="6">
    <location>
        <begin position="1763"/>
        <end position="1817"/>
    </location>
</feature>
<evidence type="ECO:0000256" key="2">
    <source>
        <dbReference type="ARBA" id="ARBA00022737"/>
    </source>
</evidence>
<name>A0AA40CC03_9PEZI</name>
<dbReference type="EMBL" id="JAULSU010000001">
    <property type="protein sequence ID" value="KAK0633216.1"/>
    <property type="molecule type" value="Genomic_DNA"/>
</dbReference>
<dbReference type="PANTHER" id="PTHR46108">
    <property type="entry name" value="BLUE CHEESE"/>
    <property type="match status" value="1"/>
</dbReference>
<dbReference type="InterPro" id="IPR011993">
    <property type="entry name" value="PH-like_dom_sf"/>
</dbReference>
<evidence type="ECO:0000256" key="5">
    <source>
        <dbReference type="PROSITE-ProRule" id="PRU00221"/>
    </source>
</evidence>
<feature type="region of interest" description="Disordered" evidence="6">
    <location>
        <begin position="193"/>
        <end position="222"/>
    </location>
</feature>
<keyword evidence="10" id="KW-1185">Reference proteome</keyword>
<dbReference type="InterPro" id="IPR015943">
    <property type="entry name" value="WD40/YVTN_repeat-like_dom_sf"/>
</dbReference>
<dbReference type="Proteomes" id="UP001175000">
    <property type="component" value="Unassembled WGS sequence"/>
</dbReference>
<dbReference type="InterPro" id="IPR036372">
    <property type="entry name" value="BEACH_dom_sf"/>
</dbReference>
<evidence type="ECO:0000256" key="4">
    <source>
        <dbReference type="ARBA" id="ARBA00073334"/>
    </source>
</evidence>
<keyword evidence="1 5" id="KW-0853">WD repeat</keyword>
<gene>
    <name evidence="9" type="ORF">B0T14DRAFT_506102</name>
</gene>
<comment type="caution">
    <text evidence="9">The sequence shown here is derived from an EMBL/GenBank/DDBJ whole genome shotgun (WGS) entry which is preliminary data.</text>
</comment>
<dbReference type="CDD" id="cd01201">
    <property type="entry name" value="PH_BEACH"/>
    <property type="match status" value="1"/>
</dbReference>
<dbReference type="PROSITE" id="PS50197">
    <property type="entry name" value="BEACH"/>
    <property type="match status" value="1"/>
</dbReference>
<dbReference type="InterPro" id="IPR023362">
    <property type="entry name" value="PH-BEACH_dom"/>
</dbReference>
<evidence type="ECO:0000256" key="6">
    <source>
        <dbReference type="SAM" id="MobiDB-lite"/>
    </source>
</evidence>
<dbReference type="InterPro" id="IPR000409">
    <property type="entry name" value="BEACH_dom"/>
</dbReference>
<dbReference type="SUPFAM" id="SSF50978">
    <property type="entry name" value="WD40 repeat-like"/>
    <property type="match status" value="1"/>
</dbReference>
<dbReference type="Pfam" id="PF23295">
    <property type="entry name" value="Arm_4"/>
    <property type="match status" value="1"/>
</dbReference>
<dbReference type="SMART" id="SM00320">
    <property type="entry name" value="WD40"/>
    <property type="match status" value="4"/>
</dbReference>
<dbReference type="PROSITE" id="PS51783">
    <property type="entry name" value="PH_BEACH"/>
    <property type="match status" value="1"/>
</dbReference>
<dbReference type="Pfam" id="PF14844">
    <property type="entry name" value="PH_BEACH"/>
    <property type="match status" value="1"/>
</dbReference>
<dbReference type="Gene3D" id="2.30.29.30">
    <property type="entry name" value="Pleckstrin-homology domain (PH domain)/Phosphotyrosine-binding domain (PTB)"/>
    <property type="match status" value="1"/>
</dbReference>
<dbReference type="InterPro" id="IPR051944">
    <property type="entry name" value="BEACH_domain_protein"/>
</dbReference>